<proteinExistence type="inferred from homology"/>
<evidence type="ECO:0000313" key="9">
    <source>
        <dbReference type="EMBL" id="KAA9022086.1"/>
    </source>
</evidence>
<gene>
    <name evidence="9" type="ORF">F4V44_15975</name>
</gene>
<comment type="cofactor">
    <cofactor evidence="7">
        <name>Zn(2+)</name>
        <dbReference type="ChEBI" id="CHEBI:29105"/>
    </cofactor>
    <text evidence="7">Binds 1 zinc ion per subunit.</text>
</comment>
<evidence type="ECO:0000256" key="4">
    <source>
        <dbReference type="ARBA" id="ARBA00023015"/>
    </source>
</evidence>
<dbReference type="Gene3D" id="1.10.10.10">
    <property type="entry name" value="Winged helix-like DNA-binding domain superfamily/Winged helix DNA-binding domain"/>
    <property type="match status" value="1"/>
</dbReference>
<evidence type="ECO:0000256" key="5">
    <source>
        <dbReference type="ARBA" id="ARBA00023125"/>
    </source>
</evidence>
<dbReference type="GO" id="GO:1900376">
    <property type="term" value="P:regulation of secondary metabolite biosynthetic process"/>
    <property type="evidence" value="ECO:0007669"/>
    <property type="project" value="TreeGrafter"/>
</dbReference>
<dbReference type="AlphaFoldDB" id="A0A5J5HR07"/>
<protein>
    <submittedName>
        <fullName evidence="9">Transcriptional repressor</fullName>
    </submittedName>
</protein>
<dbReference type="InterPro" id="IPR036390">
    <property type="entry name" value="WH_DNA-bd_sf"/>
</dbReference>
<dbReference type="Gene3D" id="3.30.1490.190">
    <property type="match status" value="1"/>
</dbReference>
<keyword evidence="7" id="KW-0479">Metal-binding</keyword>
<dbReference type="InterPro" id="IPR036388">
    <property type="entry name" value="WH-like_DNA-bd_sf"/>
</dbReference>
<sequence>MGSEELILLLKEHGLRITPHRIQILEMIIAEGHPTVEEIAKRVPNMSLTTIYNNVKQFVSMNIVKELPYENGMSRYELSKINNYHVICQSCGLIVDFTFPTLIEVEDMASRLTKYKVHRHIMGIYGVCTDCQHTATR</sequence>
<evidence type="ECO:0000256" key="1">
    <source>
        <dbReference type="ARBA" id="ARBA00007957"/>
    </source>
</evidence>
<keyword evidence="8" id="KW-0408">Iron</keyword>
<organism evidence="9 10">
    <name type="scientific">Niallia endozanthoxylica</name>
    <dbReference type="NCBI Taxonomy" id="2036016"/>
    <lineage>
        <taxon>Bacteria</taxon>
        <taxon>Bacillati</taxon>
        <taxon>Bacillota</taxon>
        <taxon>Bacilli</taxon>
        <taxon>Bacillales</taxon>
        <taxon>Bacillaceae</taxon>
        <taxon>Niallia</taxon>
    </lineage>
</organism>
<dbReference type="OrthoDB" id="8659436at2"/>
<evidence type="ECO:0000256" key="2">
    <source>
        <dbReference type="ARBA" id="ARBA00022491"/>
    </source>
</evidence>
<dbReference type="Proteomes" id="UP000326671">
    <property type="component" value="Unassembled WGS sequence"/>
</dbReference>
<evidence type="ECO:0000256" key="8">
    <source>
        <dbReference type="PIRSR" id="PIRSR602481-2"/>
    </source>
</evidence>
<dbReference type="EMBL" id="VYKL01000025">
    <property type="protein sequence ID" value="KAA9022086.1"/>
    <property type="molecule type" value="Genomic_DNA"/>
</dbReference>
<evidence type="ECO:0000313" key="10">
    <source>
        <dbReference type="Proteomes" id="UP000326671"/>
    </source>
</evidence>
<accession>A0A5J5HR07</accession>
<feature type="binding site" evidence="7">
    <location>
        <position position="131"/>
    </location>
    <ligand>
        <name>Zn(2+)</name>
        <dbReference type="ChEBI" id="CHEBI:29105"/>
    </ligand>
</feature>
<feature type="binding site" evidence="7">
    <location>
        <position position="128"/>
    </location>
    <ligand>
        <name>Zn(2+)</name>
        <dbReference type="ChEBI" id="CHEBI:29105"/>
    </ligand>
</feature>
<dbReference type="GO" id="GO:0045892">
    <property type="term" value="P:negative regulation of DNA-templated transcription"/>
    <property type="evidence" value="ECO:0007669"/>
    <property type="project" value="TreeGrafter"/>
</dbReference>
<comment type="cofactor">
    <cofactor evidence="8">
        <name>Mn(2+)</name>
        <dbReference type="ChEBI" id="CHEBI:29035"/>
    </cofactor>
    <cofactor evidence="8">
        <name>Fe(2+)</name>
        <dbReference type="ChEBI" id="CHEBI:29033"/>
    </cofactor>
    <text evidence="8">Binds 1 Mn(2+) or Fe(2+) ion per subunit.</text>
</comment>
<dbReference type="InterPro" id="IPR002481">
    <property type="entry name" value="FUR"/>
</dbReference>
<dbReference type="CDD" id="cd07153">
    <property type="entry name" value="Fur_like"/>
    <property type="match status" value="1"/>
</dbReference>
<dbReference type="Pfam" id="PF01475">
    <property type="entry name" value="FUR"/>
    <property type="match status" value="1"/>
</dbReference>
<evidence type="ECO:0000256" key="7">
    <source>
        <dbReference type="PIRSR" id="PIRSR602481-1"/>
    </source>
</evidence>
<dbReference type="GO" id="GO:0000976">
    <property type="term" value="F:transcription cis-regulatory region binding"/>
    <property type="evidence" value="ECO:0007669"/>
    <property type="project" value="TreeGrafter"/>
</dbReference>
<keyword evidence="3 7" id="KW-0862">Zinc</keyword>
<evidence type="ECO:0000256" key="6">
    <source>
        <dbReference type="ARBA" id="ARBA00023163"/>
    </source>
</evidence>
<keyword evidence="10" id="KW-1185">Reference proteome</keyword>
<dbReference type="GO" id="GO:0008270">
    <property type="term" value="F:zinc ion binding"/>
    <property type="evidence" value="ECO:0007669"/>
    <property type="project" value="TreeGrafter"/>
</dbReference>
<dbReference type="PANTHER" id="PTHR33202:SF8">
    <property type="entry name" value="PEROXIDE-RESPONSIVE REPRESSOR PERR"/>
    <property type="match status" value="1"/>
</dbReference>
<feature type="binding site" evidence="8">
    <location>
        <position position="120"/>
    </location>
    <ligand>
        <name>Fe cation</name>
        <dbReference type="ChEBI" id="CHEBI:24875"/>
    </ligand>
</feature>
<dbReference type="InterPro" id="IPR043135">
    <property type="entry name" value="Fur_C"/>
</dbReference>
<feature type="binding site" evidence="7">
    <location>
        <position position="88"/>
    </location>
    <ligand>
        <name>Zn(2+)</name>
        <dbReference type="ChEBI" id="CHEBI:29105"/>
    </ligand>
</feature>
<keyword evidence="5" id="KW-0238">DNA-binding</keyword>
<dbReference type="PANTHER" id="PTHR33202">
    <property type="entry name" value="ZINC UPTAKE REGULATION PROTEIN"/>
    <property type="match status" value="1"/>
</dbReference>
<comment type="similarity">
    <text evidence="1">Belongs to the Fur family.</text>
</comment>
<evidence type="ECO:0000256" key="3">
    <source>
        <dbReference type="ARBA" id="ARBA00022833"/>
    </source>
</evidence>
<keyword evidence="6" id="KW-0804">Transcription</keyword>
<name>A0A5J5HR07_9BACI</name>
<dbReference type="SUPFAM" id="SSF46785">
    <property type="entry name" value="Winged helix' DNA-binding domain"/>
    <property type="match status" value="1"/>
</dbReference>
<feature type="binding site" evidence="7">
    <location>
        <position position="91"/>
    </location>
    <ligand>
        <name>Zn(2+)</name>
        <dbReference type="ChEBI" id="CHEBI:29105"/>
    </ligand>
</feature>
<reference evidence="9 10" key="1">
    <citation type="submission" date="2019-09" db="EMBL/GenBank/DDBJ databases">
        <title>Whole genome sequences of isolates from the Mars Exploration Rovers.</title>
        <authorList>
            <person name="Seuylemezian A."/>
            <person name="Vaishampayan P."/>
        </authorList>
    </citation>
    <scope>NUCLEOTIDE SEQUENCE [LARGE SCALE GENOMIC DNA]</scope>
    <source>
        <strain evidence="9 10">MER_TA_151</strain>
    </source>
</reference>
<keyword evidence="4" id="KW-0805">Transcription regulation</keyword>
<comment type="caution">
    <text evidence="9">The sequence shown here is derived from an EMBL/GenBank/DDBJ whole genome shotgun (WGS) entry which is preliminary data.</text>
</comment>
<keyword evidence="2" id="KW-0678">Repressor</keyword>
<dbReference type="GO" id="GO:0003700">
    <property type="term" value="F:DNA-binding transcription factor activity"/>
    <property type="evidence" value="ECO:0007669"/>
    <property type="project" value="InterPro"/>
</dbReference>